<dbReference type="EMBL" id="AUXX01000003">
    <property type="protein sequence ID" value="KZN69813.1"/>
    <property type="molecule type" value="Genomic_DNA"/>
</dbReference>
<name>A0A167P9E5_9GAMM</name>
<dbReference type="Proteomes" id="UP000076661">
    <property type="component" value="Unassembled WGS sequence"/>
</dbReference>
<evidence type="ECO:0000313" key="1">
    <source>
        <dbReference type="EMBL" id="KZN69813.1"/>
    </source>
</evidence>
<gene>
    <name evidence="1" type="ORF">N478_09965</name>
</gene>
<dbReference type="RefSeq" id="WP_063379747.1">
    <property type="nucleotide sequence ID" value="NZ_AUXX01000003.1"/>
</dbReference>
<proteinExistence type="predicted"/>
<dbReference type="PATRIC" id="fig|1365257.3.peg.372"/>
<dbReference type="SUPFAM" id="SSF82784">
    <property type="entry name" value="OsmC-like"/>
    <property type="match status" value="1"/>
</dbReference>
<dbReference type="InterPro" id="IPR052707">
    <property type="entry name" value="OsmC_Ohr_Peroxiredoxin"/>
</dbReference>
<dbReference type="Pfam" id="PF02566">
    <property type="entry name" value="OsmC"/>
    <property type="match status" value="1"/>
</dbReference>
<dbReference type="AlphaFoldDB" id="A0A167P9E5"/>
<dbReference type="PANTHER" id="PTHR42830">
    <property type="entry name" value="OSMOTICALLY INDUCIBLE FAMILY PROTEIN"/>
    <property type="match status" value="1"/>
</dbReference>
<dbReference type="InterPro" id="IPR003718">
    <property type="entry name" value="OsmC/Ohr_fam"/>
</dbReference>
<dbReference type="InterPro" id="IPR036102">
    <property type="entry name" value="OsmC/Ohrsf"/>
</dbReference>
<evidence type="ECO:0008006" key="3">
    <source>
        <dbReference type="Google" id="ProtNLM"/>
    </source>
</evidence>
<accession>A0A167P9E5</accession>
<protein>
    <recommendedName>
        <fullName evidence="3">Peroxiredoxin</fullName>
    </recommendedName>
</protein>
<dbReference type="PANTHER" id="PTHR42830:SF2">
    <property type="entry name" value="OSMC_OHR FAMILY PROTEIN"/>
    <property type="match status" value="1"/>
</dbReference>
<dbReference type="InterPro" id="IPR015946">
    <property type="entry name" value="KH_dom-like_a/b"/>
</dbReference>
<dbReference type="Gene3D" id="3.30.300.20">
    <property type="match status" value="1"/>
</dbReference>
<evidence type="ECO:0000313" key="2">
    <source>
        <dbReference type="Proteomes" id="UP000076661"/>
    </source>
</evidence>
<comment type="caution">
    <text evidence="1">The sequence shown here is derived from an EMBL/GenBank/DDBJ whole genome shotgun (WGS) entry which is preliminary data.</text>
</comment>
<sequence>MAKYIAQISWQRSQHDAFIDQKYSRVHTWAFDGGAKVEASASPTIVPLPYSDEAHIDPEEAYVASLSSCHMLFFLHFAAKAGLTVDSYVDSAEGIMSHNAQGKLAMTQVILKPQVTWQAGSSVTEKTLNLLHHQAHEACFLANSVHTDIQIKPQ</sequence>
<reference evidence="1 2" key="1">
    <citation type="submission" date="2013-07" db="EMBL/GenBank/DDBJ databases">
        <title>Comparative Genomic and Metabolomic Analysis of Twelve Strains of Pseudoalteromonas luteoviolacea.</title>
        <authorList>
            <person name="Vynne N.G."/>
            <person name="Mansson M."/>
            <person name="Gram L."/>
        </authorList>
    </citation>
    <scope>NUCLEOTIDE SEQUENCE [LARGE SCALE GENOMIC DNA]</scope>
    <source>
        <strain evidence="1 2">S4060-1</strain>
    </source>
</reference>
<organism evidence="1 2">
    <name type="scientific">Pseudoalteromonas luteoviolacea S4060-1</name>
    <dbReference type="NCBI Taxonomy" id="1365257"/>
    <lineage>
        <taxon>Bacteria</taxon>
        <taxon>Pseudomonadati</taxon>
        <taxon>Pseudomonadota</taxon>
        <taxon>Gammaproteobacteria</taxon>
        <taxon>Alteromonadales</taxon>
        <taxon>Pseudoalteromonadaceae</taxon>
        <taxon>Pseudoalteromonas</taxon>
    </lineage>
</organism>